<proteinExistence type="inferred from homology"/>
<sequence length="196" mass="22977">MIYLNLERSEILENIQGGIVDKNNNISTIFEEIDSLREMKTSLSFNMATLALNPGRNSSDYHYNDRLITEMTILKKLGRCNNIIKFIGVVKLNIGFISIYEWAEDGNLKDYYELQGKEFNWNDKLRISLDICRGLCFLQNANISHQRLEAKLTGFQRNCAYILQFEKRNDKGQDEIRWSAQEYLVNKNWNVKSEVF</sequence>
<dbReference type="AlphaFoldDB" id="A0A9N9NIE3"/>
<dbReference type="PANTHER" id="PTHR46485">
    <property type="entry name" value="LIM DOMAIN KINASE 1"/>
    <property type="match status" value="1"/>
</dbReference>
<name>A0A9N9NIE3_9GLOM</name>
<dbReference type="Proteomes" id="UP000789570">
    <property type="component" value="Unassembled WGS sequence"/>
</dbReference>
<organism evidence="8 9">
    <name type="scientific">Funneliformis caledonium</name>
    <dbReference type="NCBI Taxonomy" id="1117310"/>
    <lineage>
        <taxon>Eukaryota</taxon>
        <taxon>Fungi</taxon>
        <taxon>Fungi incertae sedis</taxon>
        <taxon>Mucoromycota</taxon>
        <taxon>Glomeromycotina</taxon>
        <taxon>Glomeromycetes</taxon>
        <taxon>Glomerales</taxon>
        <taxon>Glomeraceae</taxon>
        <taxon>Funneliformis</taxon>
    </lineage>
</organism>
<reference evidence="8" key="1">
    <citation type="submission" date="2021-06" db="EMBL/GenBank/DDBJ databases">
        <authorList>
            <person name="Kallberg Y."/>
            <person name="Tangrot J."/>
            <person name="Rosling A."/>
        </authorList>
    </citation>
    <scope>NUCLEOTIDE SEQUENCE</scope>
    <source>
        <strain evidence="8">UK204</strain>
    </source>
</reference>
<evidence type="ECO:0000256" key="3">
    <source>
        <dbReference type="ARBA" id="ARBA00022679"/>
    </source>
</evidence>
<evidence type="ECO:0000256" key="5">
    <source>
        <dbReference type="ARBA" id="ARBA00022777"/>
    </source>
</evidence>
<feature type="domain" description="Protein kinase" evidence="7">
    <location>
        <begin position="1"/>
        <end position="196"/>
    </location>
</feature>
<keyword evidence="6" id="KW-0067">ATP-binding</keyword>
<keyword evidence="2" id="KW-0723">Serine/threonine-protein kinase</keyword>
<dbReference type="EMBL" id="CAJVPQ010013718">
    <property type="protein sequence ID" value="CAG8736852.1"/>
    <property type="molecule type" value="Genomic_DNA"/>
</dbReference>
<comment type="similarity">
    <text evidence="1">Belongs to the protein kinase superfamily. TKL Ser/Thr protein kinase family.</text>
</comment>
<dbReference type="OrthoDB" id="10261027at2759"/>
<keyword evidence="5" id="KW-0418">Kinase</keyword>
<dbReference type="PROSITE" id="PS50011">
    <property type="entry name" value="PROTEIN_KINASE_DOM"/>
    <property type="match status" value="1"/>
</dbReference>
<keyword evidence="3" id="KW-0808">Transferase</keyword>
<gene>
    <name evidence="8" type="ORF">FCALED_LOCUS15358</name>
</gene>
<dbReference type="GO" id="GO:0004674">
    <property type="term" value="F:protein serine/threonine kinase activity"/>
    <property type="evidence" value="ECO:0007669"/>
    <property type="project" value="UniProtKB-KW"/>
</dbReference>
<evidence type="ECO:0000313" key="9">
    <source>
        <dbReference type="Proteomes" id="UP000789570"/>
    </source>
</evidence>
<dbReference type="PANTHER" id="PTHR46485:SF5">
    <property type="entry name" value="CENTER DIVIDER, ISOFORM A"/>
    <property type="match status" value="1"/>
</dbReference>
<dbReference type="InterPro" id="IPR000719">
    <property type="entry name" value="Prot_kinase_dom"/>
</dbReference>
<comment type="caution">
    <text evidence="8">The sequence shown here is derived from an EMBL/GenBank/DDBJ whole genome shotgun (WGS) entry which is preliminary data.</text>
</comment>
<protein>
    <submittedName>
        <fullName evidence="8">3527_t:CDS:1</fullName>
    </submittedName>
</protein>
<dbReference type="InterPro" id="IPR011009">
    <property type="entry name" value="Kinase-like_dom_sf"/>
</dbReference>
<keyword evidence="9" id="KW-1185">Reference proteome</keyword>
<dbReference type="Pfam" id="PF07714">
    <property type="entry name" value="PK_Tyr_Ser-Thr"/>
    <property type="match status" value="1"/>
</dbReference>
<evidence type="ECO:0000256" key="1">
    <source>
        <dbReference type="ARBA" id="ARBA00005843"/>
    </source>
</evidence>
<dbReference type="GO" id="GO:0005524">
    <property type="term" value="F:ATP binding"/>
    <property type="evidence" value="ECO:0007669"/>
    <property type="project" value="UniProtKB-KW"/>
</dbReference>
<dbReference type="SUPFAM" id="SSF56112">
    <property type="entry name" value="Protein kinase-like (PK-like)"/>
    <property type="match status" value="1"/>
</dbReference>
<evidence type="ECO:0000313" key="8">
    <source>
        <dbReference type="EMBL" id="CAG8736852.1"/>
    </source>
</evidence>
<keyword evidence="4" id="KW-0547">Nucleotide-binding</keyword>
<dbReference type="Gene3D" id="1.10.510.10">
    <property type="entry name" value="Transferase(Phosphotransferase) domain 1"/>
    <property type="match status" value="1"/>
</dbReference>
<evidence type="ECO:0000259" key="7">
    <source>
        <dbReference type="PROSITE" id="PS50011"/>
    </source>
</evidence>
<evidence type="ECO:0000256" key="2">
    <source>
        <dbReference type="ARBA" id="ARBA00022527"/>
    </source>
</evidence>
<feature type="non-terminal residue" evidence="8">
    <location>
        <position position="1"/>
    </location>
</feature>
<feature type="non-terminal residue" evidence="8">
    <location>
        <position position="196"/>
    </location>
</feature>
<dbReference type="InterPro" id="IPR050940">
    <property type="entry name" value="Actin_reg-Ser/Thr_kinase"/>
</dbReference>
<accession>A0A9N9NIE3</accession>
<evidence type="ECO:0000256" key="4">
    <source>
        <dbReference type="ARBA" id="ARBA00022741"/>
    </source>
</evidence>
<evidence type="ECO:0000256" key="6">
    <source>
        <dbReference type="ARBA" id="ARBA00022840"/>
    </source>
</evidence>
<dbReference type="InterPro" id="IPR001245">
    <property type="entry name" value="Ser-Thr/Tyr_kinase_cat_dom"/>
</dbReference>